<dbReference type="Proteomes" id="UP000185841">
    <property type="component" value="Unassembled WGS sequence"/>
</dbReference>
<sequence>MNALFPESRFSARIHQGAGLSGGYPILAFWALWHCRHARPPDAALNA</sequence>
<reference evidence="1 2" key="1">
    <citation type="submission" date="2017-01" db="EMBL/GenBank/DDBJ databases">
        <authorList>
            <person name="Mah S.A."/>
            <person name="Swanson W.J."/>
            <person name="Moy G.W."/>
            <person name="Vacquier V.D."/>
        </authorList>
    </citation>
    <scope>NUCLEOTIDE SEQUENCE [LARGE SCALE GENOMIC DNA]</scope>
    <source>
        <strain evidence="1 2">RU36E</strain>
    </source>
</reference>
<evidence type="ECO:0000313" key="2">
    <source>
        <dbReference type="Proteomes" id="UP000185841"/>
    </source>
</evidence>
<gene>
    <name evidence="1" type="ORF">SAMN05878282_10778</name>
</gene>
<organism evidence="1 2">
    <name type="scientific">Aquipseudomonas alcaligenes</name>
    <name type="common">Pseudomonas alcaligenes</name>
    <dbReference type="NCBI Taxonomy" id="43263"/>
    <lineage>
        <taxon>Bacteria</taxon>
        <taxon>Pseudomonadati</taxon>
        <taxon>Pseudomonadota</taxon>
        <taxon>Gammaproteobacteria</taxon>
        <taxon>Pseudomonadales</taxon>
        <taxon>Pseudomonadaceae</taxon>
        <taxon>Aquipseudomonas</taxon>
    </lineage>
</organism>
<name>A0A1N6V283_AQUAC</name>
<dbReference type="AlphaFoldDB" id="A0A1N6V283"/>
<accession>A0A1N6V283</accession>
<dbReference type="EMBL" id="FTMP01000007">
    <property type="protein sequence ID" value="SIQ71951.1"/>
    <property type="molecule type" value="Genomic_DNA"/>
</dbReference>
<protein>
    <submittedName>
        <fullName evidence="1">Uncharacterized protein</fullName>
    </submittedName>
</protein>
<evidence type="ECO:0000313" key="1">
    <source>
        <dbReference type="EMBL" id="SIQ71951.1"/>
    </source>
</evidence>
<proteinExistence type="predicted"/>